<dbReference type="Gene3D" id="1.10.8.10">
    <property type="entry name" value="DNA helicase RuvA subunit, C-terminal domain"/>
    <property type="match status" value="1"/>
</dbReference>
<dbReference type="AlphaFoldDB" id="A0AAW0SGA3"/>
<dbReference type="FunFam" id="1.10.8.10:FF:000018">
    <property type="entry name" value="Nuclear RNA export factor 1"/>
    <property type="match status" value="1"/>
</dbReference>
<dbReference type="InterPro" id="IPR057125">
    <property type="entry name" value="NXF1/2/3/5-like_LRR"/>
</dbReference>
<evidence type="ECO:0000256" key="2">
    <source>
        <dbReference type="ARBA" id="ARBA00009285"/>
    </source>
</evidence>
<dbReference type="Pfam" id="PF03943">
    <property type="entry name" value="TAP_C"/>
    <property type="match status" value="1"/>
</dbReference>
<dbReference type="SMART" id="SM00804">
    <property type="entry name" value="TAP_C"/>
    <property type="match status" value="1"/>
</dbReference>
<evidence type="ECO:0000256" key="8">
    <source>
        <dbReference type="SAM" id="MobiDB-lite"/>
    </source>
</evidence>
<evidence type="ECO:0000259" key="10">
    <source>
        <dbReference type="PROSITE" id="PS51281"/>
    </source>
</evidence>
<feature type="compositionally biased region" description="Basic and acidic residues" evidence="8">
    <location>
        <begin position="36"/>
        <end position="48"/>
    </location>
</feature>
<feature type="region of interest" description="Disordered" evidence="8">
    <location>
        <begin position="1"/>
        <end position="60"/>
    </location>
</feature>
<dbReference type="PANTHER" id="PTHR10662:SF22">
    <property type="entry name" value="NUCLEAR RNA EXPORT FACTOR 1"/>
    <property type="match status" value="1"/>
</dbReference>
<dbReference type="InterPro" id="IPR015245">
    <property type="entry name" value="Tap_RNA-bd"/>
</dbReference>
<dbReference type="SUPFAM" id="SSF46934">
    <property type="entry name" value="UBA-like"/>
    <property type="match status" value="1"/>
</dbReference>
<dbReference type="GO" id="GO:0016973">
    <property type="term" value="P:poly(A)+ mRNA export from nucleus"/>
    <property type="evidence" value="ECO:0007669"/>
    <property type="project" value="TreeGrafter"/>
</dbReference>
<evidence type="ECO:0000256" key="1">
    <source>
        <dbReference type="ARBA" id="ARBA00004642"/>
    </source>
</evidence>
<evidence type="ECO:0000256" key="4">
    <source>
        <dbReference type="ARBA" id="ARBA00022614"/>
    </source>
</evidence>
<dbReference type="Pfam" id="PF24048">
    <property type="entry name" value="LRR_NXF1-5"/>
    <property type="match status" value="1"/>
</dbReference>
<dbReference type="CDD" id="cd14342">
    <property type="entry name" value="UBA_TAP-C"/>
    <property type="match status" value="1"/>
</dbReference>
<dbReference type="InterPro" id="IPR009060">
    <property type="entry name" value="UBA-like_sf"/>
</dbReference>
<evidence type="ECO:0000259" key="9">
    <source>
        <dbReference type="PROSITE" id="PS50177"/>
    </source>
</evidence>
<dbReference type="InterPro" id="IPR035979">
    <property type="entry name" value="RBD_domain_sf"/>
</dbReference>
<proteinExistence type="inferred from homology"/>
<dbReference type="EMBL" id="JARAKH010000425">
    <property type="protein sequence ID" value="KAK8374375.1"/>
    <property type="molecule type" value="Genomic_DNA"/>
</dbReference>
<dbReference type="SUPFAM" id="SSF54427">
    <property type="entry name" value="NTF2-like"/>
    <property type="match status" value="1"/>
</dbReference>
<dbReference type="InterPro" id="IPR012677">
    <property type="entry name" value="Nucleotide-bd_a/b_plait_sf"/>
</dbReference>
<dbReference type="Gene3D" id="3.80.10.10">
    <property type="entry name" value="Ribonuclease Inhibitor"/>
    <property type="match status" value="1"/>
</dbReference>
<keyword evidence="4" id="KW-0433">Leucine-rich repeat</keyword>
<accession>A0AAW0SGA3</accession>
<protein>
    <recommendedName>
        <fullName evidence="13">Nuclear RNA export factor 1</fullName>
    </recommendedName>
</protein>
<evidence type="ECO:0000313" key="11">
    <source>
        <dbReference type="EMBL" id="KAK8374375.1"/>
    </source>
</evidence>
<evidence type="ECO:0000256" key="6">
    <source>
        <dbReference type="ARBA" id="ARBA00022816"/>
    </source>
</evidence>
<keyword evidence="12" id="KW-1185">Reference proteome</keyword>
<sequence length="567" mass="64975">MVVVQGHWRGNKRGGSRGGHGPRRPQYKDDDTEMTGSREKNRRQDQYKRRGGRPHVNNTNNRMGWYKAMIKDGVNYDRQEVLENIRSLVHEPFIPVLYEVEGRSLVFYLEDNGPAVQAISEISRRLTMSNGDKLTIFFNRSPPPNRPLTQAQQEKVMQVMSAHYSPEMKRLDLKNFHNDTTLVKESIFCPLYRQPNMQIVVNIIMEHIPHVEEIDLSHNKITCLDELERLMSSCVNLHRLSLKKNKLTSPDSLDKLSGMQITDLTLEDNPLCDRFRDTESYISAVRKRFPKVLYLDGQELPKPIGFEVDEEVTKIPKSIPTYFVEPNAQNLVTVFLQEYYKIFDATDRLKLQEAYSQHALLSLSCNFPESGPGARFTSLYNAENRNLKKITNNERRYKLVVQGRNNIGKFLSSLPQTNHDLMSFEVDVPLAEANLMVVVVSGVYSQIADRNPPIRSFKRTMIIIPEGNGYCITNEQLYLTNATVDQIKKAFKEPPAKDPQPVAVPNVEAQQKETMVLKFSEASGMLPCYSLQCLEENGWDFDKAAAVFTKLKAENKIPPEYFPPSQP</sequence>
<dbReference type="Gene3D" id="3.30.70.330">
    <property type="match status" value="1"/>
</dbReference>
<dbReference type="InterPro" id="IPR005637">
    <property type="entry name" value="TAP_C_dom"/>
</dbReference>
<organism evidence="11 12">
    <name type="scientific">Scylla paramamosain</name>
    <name type="common">Mud crab</name>
    <dbReference type="NCBI Taxonomy" id="85552"/>
    <lineage>
        <taxon>Eukaryota</taxon>
        <taxon>Metazoa</taxon>
        <taxon>Ecdysozoa</taxon>
        <taxon>Arthropoda</taxon>
        <taxon>Crustacea</taxon>
        <taxon>Multicrustacea</taxon>
        <taxon>Malacostraca</taxon>
        <taxon>Eumalacostraca</taxon>
        <taxon>Eucarida</taxon>
        <taxon>Decapoda</taxon>
        <taxon>Pleocyemata</taxon>
        <taxon>Brachyura</taxon>
        <taxon>Eubrachyura</taxon>
        <taxon>Portunoidea</taxon>
        <taxon>Portunidae</taxon>
        <taxon>Portuninae</taxon>
        <taxon>Scylla</taxon>
    </lineage>
</organism>
<dbReference type="GO" id="GO:0005737">
    <property type="term" value="C:cytoplasm"/>
    <property type="evidence" value="ECO:0007669"/>
    <property type="project" value="InterPro"/>
</dbReference>
<evidence type="ECO:0008006" key="13">
    <source>
        <dbReference type="Google" id="ProtNLM"/>
    </source>
</evidence>
<gene>
    <name evidence="11" type="ORF">O3P69_020934</name>
</gene>
<evidence type="ECO:0000313" key="12">
    <source>
        <dbReference type="Proteomes" id="UP001487740"/>
    </source>
</evidence>
<dbReference type="InterPro" id="IPR018222">
    <property type="entry name" value="Nuclear_transport_factor_2_euk"/>
</dbReference>
<keyword evidence="7" id="KW-0539">Nucleus</keyword>
<dbReference type="GO" id="GO:0005654">
    <property type="term" value="C:nucleoplasm"/>
    <property type="evidence" value="ECO:0007669"/>
    <property type="project" value="UniProtKB-SubCell"/>
</dbReference>
<dbReference type="Proteomes" id="UP001487740">
    <property type="component" value="Unassembled WGS sequence"/>
</dbReference>
<dbReference type="PROSITE" id="PS51450">
    <property type="entry name" value="LRR"/>
    <property type="match status" value="2"/>
</dbReference>
<dbReference type="InterPro" id="IPR030217">
    <property type="entry name" value="NXF_fam"/>
</dbReference>
<keyword evidence="5" id="KW-0677">Repeat</keyword>
<dbReference type="Gene3D" id="3.10.450.50">
    <property type="match status" value="1"/>
</dbReference>
<dbReference type="PANTHER" id="PTHR10662">
    <property type="entry name" value="NUCLEAR RNA EXPORT FACTOR"/>
    <property type="match status" value="1"/>
</dbReference>
<comment type="caution">
    <text evidence="11">The sequence shown here is derived from an EMBL/GenBank/DDBJ whole genome shotgun (WGS) entry which is preliminary data.</text>
</comment>
<dbReference type="InterPro" id="IPR032710">
    <property type="entry name" value="NTF2-like_dom_sf"/>
</dbReference>
<dbReference type="SUPFAM" id="SSF54928">
    <property type="entry name" value="RNA-binding domain, RBD"/>
    <property type="match status" value="1"/>
</dbReference>
<dbReference type="InterPro" id="IPR001611">
    <property type="entry name" value="Leu-rich_rpt"/>
</dbReference>
<dbReference type="Pfam" id="PF09162">
    <property type="entry name" value="Tap-RNA_bind"/>
    <property type="match status" value="1"/>
</dbReference>
<evidence type="ECO:0000256" key="7">
    <source>
        <dbReference type="ARBA" id="ARBA00023242"/>
    </source>
</evidence>
<dbReference type="PROSITE" id="PS51281">
    <property type="entry name" value="TAP_C"/>
    <property type="match status" value="1"/>
</dbReference>
<dbReference type="PROSITE" id="PS50177">
    <property type="entry name" value="NTF2_DOMAIN"/>
    <property type="match status" value="1"/>
</dbReference>
<feature type="domain" description="TAP-C" evidence="10">
    <location>
        <begin position="510"/>
        <end position="565"/>
    </location>
</feature>
<dbReference type="FunFam" id="3.80.10.10:FF:000384">
    <property type="entry name" value="Nuclear RNA export factor 1"/>
    <property type="match status" value="1"/>
</dbReference>
<dbReference type="SUPFAM" id="SSF52058">
    <property type="entry name" value="L domain-like"/>
    <property type="match status" value="1"/>
</dbReference>
<dbReference type="Pfam" id="PF22602">
    <property type="entry name" value="NXF_NTF2"/>
    <property type="match status" value="1"/>
</dbReference>
<comment type="subcellular location">
    <subcellularLocation>
        <location evidence="1">Nucleus</location>
        <location evidence="1">Nucleoplasm</location>
    </subcellularLocation>
</comment>
<dbReference type="InterPro" id="IPR002075">
    <property type="entry name" value="NTF2_dom"/>
</dbReference>
<dbReference type="GO" id="GO:0003723">
    <property type="term" value="F:RNA binding"/>
    <property type="evidence" value="ECO:0007669"/>
    <property type="project" value="InterPro"/>
</dbReference>
<feature type="compositionally biased region" description="Basic residues" evidence="8">
    <location>
        <begin position="9"/>
        <end position="25"/>
    </location>
</feature>
<dbReference type="InterPro" id="IPR032675">
    <property type="entry name" value="LRR_dom_sf"/>
</dbReference>
<name>A0AAW0SGA3_SCYPA</name>
<comment type="similarity">
    <text evidence="2">Belongs to the NXF family.</text>
</comment>
<evidence type="ECO:0000256" key="5">
    <source>
        <dbReference type="ARBA" id="ARBA00022737"/>
    </source>
</evidence>
<reference evidence="11 12" key="1">
    <citation type="submission" date="2023-03" db="EMBL/GenBank/DDBJ databases">
        <title>High-quality genome of Scylla paramamosain provides insights in environmental adaptation.</title>
        <authorList>
            <person name="Zhang L."/>
        </authorList>
    </citation>
    <scope>NUCLEOTIDE SEQUENCE [LARGE SCALE GENOMIC DNA]</scope>
    <source>
        <strain evidence="11">LZ_2023a</strain>
        <tissue evidence="11">Muscle</tissue>
    </source>
</reference>
<keyword evidence="3" id="KW-0813">Transport</keyword>
<feature type="domain" description="NTF2" evidence="9">
    <location>
        <begin position="331"/>
        <end position="479"/>
    </location>
</feature>
<evidence type="ECO:0000256" key="3">
    <source>
        <dbReference type="ARBA" id="ARBA00022448"/>
    </source>
</evidence>
<keyword evidence="6" id="KW-0509">mRNA transport</keyword>